<keyword evidence="6 12" id="KW-0472">Membrane</keyword>
<evidence type="ECO:0000256" key="11">
    <source>
        <dbReference type="SAM" id="MobiDB-lite"/>
    </source>
</evidence>
<evidence type="ECO:0000313" key="15">
    <source>
        <dbReference type="Proteomes" id="UP001328107"/>
    </source>
</evidence>
<evidence type="ECO:0000313" key="14">
    <source>
        <dbReference type="EMBL" id="GMR55854.1"/>
    </source>
</evidence>
<dbReference type="EMBL" id="BTRK01000005">
    <property type="protein sequence ID" value="GMR55854.1"/>
    <property type="molecule type" value="Genomic_DNA"/>
</dbReference>
<feature type="transmembrane region" description="Helical" evidence="12">
    <location>
        <begin position="524"/>
        <end position="547"/>
    </location>
</feature>
<dbReference type="PROSITE" id="PS00237">
    <property type="entry name" value="G_PROTEIN_RECEP_F1_1"/>
    <property type="match status" value="1"/>
</dbReference>
<evidence type="ECO:0000256" key="1">
    <source>
        <dbReference type="ARBA" id="ARBA00004651"/>
    </source>
</evidence>
<feature type="compositionally biased region" description="Low complexity" evidence="11">
    <location>
        <begin position="352"/>
        <end position="362"/>
    </location>
</feature>
<keyword evidence="2" id="KW-1003">Cell membrane</keyword>
<feature type="compositionally biased region" description="Polar residues" evidence="11">
    <location>
        <begin position="410"/>
        <end position="424"/>
    </location>
</feature>
<feature type="domain" description="G-protein coupled receptors family 1 profile" evidence="13">
    <location>
        <begin position="106"/>
        <end position="544"/>
    </location>
</feature>
<dbReference type="PROSITE" id="PS50262">
    <property type="entry name" value="G_PROTEIN_RECEP_F1_2"/>
    <property type="match status" value="1"/>
</dbReference>
<reference evidence="15" key="1">
    <citation type="submission" date="2022-10" db="EMBL/GenBank/DDBJ databases">
        <title>Genome assembly of Pristionchus species.</title>
        <authorList>
            <person name="Yoshida K."/>
            <person name="Sommer R.J."/>
        </authorList>
    </citation>
    <scope>NUCLEOTIDE SEQUENCE [LARGE SCALE GENOMIC DNA]</scope>
    <source>
        <strain evidence="15">RS5460</strain>
    </source>
</reference>
<comment type="similarity">
    <text evidence="10">Belongs to the G-protein coupled receptor 1 family.</text>
</comment>
<evidence type="ECO:0000256" key="8">
    <source>
        <dbReference type="ARBA" id="ARBA00023180"/>
    </source>
</evidence>
<evidence type="ECO:0000256" key="10">
    <source>
        <dbReference type="RuleBase" id="RU000688"/>
    </source>
</evidence>
<feature type="region of interest" description="Disordered" evidence="11">
    <location>
        <begin position="572"/>
        <end position="611"/>
    </location>
</feature>
<dbReference type="PRINTS" id="PR00237">
    <property type="entry name" value="GPCRRHODOPSN"/>
</dbReference>
<evidence type="ECO:0000256" key="12">
    <source>
        <dbReference type="SAM" id="Phobius"/>
    </source>
</evidence>
<name>A0AAN5D570_9BILA</name>
<dbReference type="Pfam" id="PF00001">
    <property type="entry name" value="7tm_1"/>
    <property type="match status" value="1"/>
</dbReference>
<dbReference type="AlphaFoldDB" id="A0AAN5D570"/>
<comment type="subcellular location">
    <subcellularLocation>
        <location evidence="1">Cell membrane</location>
        <topology evidence="1">Multi-pass membrane protein</topology>
    </subcellularLocation>
</comment>
<evidence type="ECO:0000259" key="13">
    <source>
        <dbReference type="PROSITE" id="PS50262"/>
    </source>
</evidence>
<evidence type="ECO:0000256" key="4">
    <source>
        <dbReference type="ARBA" id="ARBA00022989"/>
    </source>
</evidence>
<keyword evidence="5 10" id="KW-0297">G-protein coupled receptor</keyword>
<keyword evidence="3 10" id="KW-0812">Transmembrane</keyword>
<dbReference type="GO" id="GO:0005886">
    <property type="term" value="C:plasma membrane"/>
    <property type="evidence" value="ECO:0007669"/>
    <property type="project" value="UniProtKB-SubCell"/>
</dbReference>
<dbReference type="Gene3D" id="1.20.1070.10">
    <property type="entry name" value="Rhodopsin 7-helix transmembrane proteins"/>
    <property type="match status" value="2"/>
</dbReference>
<accession>A0AAN5D570</accession>
<keyword evidence="9 10" id="KW-0807">Transducer</keyword>
<dbReference type="SUPFAM" id="SSF81321">
    <property type="entry name" value="Family A G protein-coupled receptor-like"/>
    <property type="match status" value="1"/>
</dbReference>
<dbReference type="Proteomes" id="UP001328107">
    <property type="component" value="Unassembled WGS sequence"/>
</dbReference>
<keyword evidence="4 12" id="KW-1133">Transmembrane helix</keyword>
<dbReference type="GO" id="GO:0004930">
    <property type="term" value="F:G protein-coupled receptor activity"/>
    <property type="evidence" value="ECO:0007669"/>
    <property type="project" value="UniProtKB-KW"/>
</dbReference>
<comment type="caution">
    <text evidence="14">The sequence shown here is derived from an EMBL/GenBank/DDBJ whole genome shotgun (WGS) entry which is preliminary data.</text>
</comment>
<evidence type="ECO:0000256" key="3">
    <source>
        <dbReference type="ARBA" id="ARBA00022692"/>
    </source>
</evidence>
<evidence type="ECO:0000256" key="2">
    <source>
        <dbReference type="ARBA" id="ARBA00022475"/>
    </source>
</evidence>
<proteinExistence type="inferred from homology"/>
<feature type="compositionally biased region" description="Low complexity" evidence="11">
    <location>
        <begin position="572"/>
        <end position="582"/>
    </location>
</feature>
<feature type="non-terminal residue" evidence="14">
    <location>
        <position position="1"/>
    </location>
</feature>
<organism evidence="14 15">
    <name type="scientific">Pristionchus mayeri</name>
    <dbReference type="NCBI Taxonomy" id="1317129"/>
    <lineage>
        <taxon>Eukaryota</taxon>
        <taxon>Metazoa</taxon>
        <taxon>Ecdysozoa</taxon>
        <taxon>Nematoda</taxon>
        <taxon>Chromadorea</taxon>
        <taxon>Rhabditida</taxon>
        <taxon>Rhabditina</taxon>
        <taxon>Diplogasteromorpha</taxon>
        <taxon>Diplogasteroidea</taxon>
        <taxon>Neodiplogasteridae</taxon>
        <taxon>Pristionchus</taxon>
    </lineage>
</organism>
<feature type="compositionally biased region" description="Polar residues" evidence="11">
    <location>
        <begin position="583"/>
        <end position="592"/>
    </location>
</feature>
<feature type="transmembrane region" description="Helical" evidence="12">
    <location>
        <begin position="89"/>
        <end position="116"/>
    </location>
</feature>
<feature type="transmembrane region" description="Helical" evidence="12">
    <location>
        <begin position="123"/>
        <end position="145"/>
    </location>
</feature>
<evidence type="ECO:0000256" key="5">
    <source>
        <dbReference type="ARBA" id="ARBA00023040"/>
    </source>
</evidence>
<evidence type="ECO:0000256" key="7">
    <source>
        <dbReference type="ARBA" id="ARBA00023170"/>
    </source>
</evidence>
<dbReference type="PANTHER" id="PTHR24248">
    <property type="entry name" value="ADRENERGIC RECEPTOR-RELATED G-PROTEIN COUPLED RECEPTOR"/>
    <property type="match status" value="1"/>
</dbReference>
<dbReference type="InterPro" id="IPR000276">
    <property type="entry name" value="GPCR_Rhodpsn"/>
</dbReference>
<keyword evidence="15" id="KW-1185">Reference proteome</keyword>
<feature type="transmembrane region" description="Helical" evidence="12">
    <location>
        <begin position="207"/>
        <end position="229"/>
    </location>
</feature>
<feature type="transmembrane region" description="Helical" evidence="12">
    <location>
        <begin position="255"/>
        <end position="278"/>
    </location>
</feature>
<dbReference type="SMART" id="SM01381">
    <property type="entry name" value="7TM_GPCR_Srsx"/>
    <property type="match status" value="1"/>
</dbReference>
<feature type="region of interest" description="Disordered" evidence="11">
    <location>
        <begin position="406"/>
        <end position="428"/>
    </location>
</feature>
<dbReference type="PANTHER" id="PTHR24248:SF174">
    <property type="entry name" value="TYRAMINE_OCTOPAMINE RECEPTOR"/>
    <property type="match status" value="1"/>
</dbReference>
<gene>
    <name evidence="14" type="ORF">PMAYCL1PPCAC_26049</name>
</gene>
<keyword evidence="8" id="KW-0325">Glycoprotein</keyword>
<protein>
    <recommendedName>
        <fullName evidence="13">G-protein coupled receptors family 1 profile domain-containing protein</fullName>
    </recommendedName>
</protein>
<feature type="region of interest" description="Disordered" evidence="11">
    <location>
        <begin position="332"/>
        <end position="369"/>
    </location>
</feature>
<feature type="transmembrane region" description="Helical" evidence="12">
    <location>
        <begin position="165"/>
        <end position="186"/>
    </location>
</feature>
<evidence type="ECO:0000256" key="6">
    <source>
        <dbReference type="ARBA" id="ARBA00023136"/>
    </source>
</evidence>
<sequence>ASINADAASVVVVFASPLAVHGRRRAHRKRRRLAFRHYSMGSALDVALDTRVYEISPIEESSTVTNDSAPQCTFYEWSRLPQQAGLLRIFSTISVLTVLVVIVVLGNSLVIAAVLLRRRLRSATGLLILSLGVADLLVGTVILPFSIANEVLAGYWIFGNTWCTVWLTMDIWMCTASIYNLVAISIDRYIAIIKPLNYPMLVTKFRARCIVAFVWVLSFIICSPSFILASTDKPDTISPANPSEYCRCTPSHAGYAYIIFSASASFYLPMAVVIFVYVRIYIAARNATKSVYSGMMQVSANANKNAKSYLMSHPSALGGNRETVPMLRVHRGSSVATAAVPRNNSDERNRRSGTPSARASASPAPPIPEAGIVAVTPMRSPNGNARSNSCGTTQPHVLKKIAERDHCSTDADSNSPHSSPTRTTPGPKKLEVAINGAACNNLPPWIADPKPDKRRWLDRSPLKKGPLGRLLKKAPKKKAGCAYEKRLSLEIKAAKTVAIVTGCFIFCWLGFAILYGFKVKTSEVLWSILFWLGYLNSALNPVIYTLFNREFRICFKRLLTCHRVNQPSTKATYTNNNSYNSTVRPSTMNNKSSGGGPYNQAPPPLPVHSSPAHLYQYDASAGGTATVKRASSDTRS</sequence>
<evidence type="ECO:0000256" key="9">
    <source>
        <dbReference type="ARBA" id="ARBA00023224"/>
    </source>
</evidence>
<keyword evidence="7 10" id="KW-0675">Receptor</keyword>
<dbReference type="InterPro" id="IPR017452">
    <property type="entry name" value="GPCR_Rhodpsn_7TM"/>
</dbReference>
<feature type="transmembrane region" description="Helical" evidence="12">
    <location>
        <begin position="496"/>
        <end position="518"/>
    </location>
</feature>